<feature type="transmembrane region" description="Helical" evidence="1">
    <location>
        <begin position="456"/>
        <end position="472"/>
    </location>
</feature>
<name>A0A6V8LA58_9ACTN</name>
<feature type="transmembrane region" description="Helical" evidence="1">
    <location>
        <begin position="80"/>
        <end position="101"/>
    </location>
</feature>
<feature type="transmembrane region" description="Helical" evidence="1">
    <location>
        <begin position="331"/>
        <end position="349"/>
    </location>
</feature>
<dbReference type="EMBL" id="BLPG01000001">
    <property type="protein sequence ID" value="GFJ91439.1"/>
    <property type="molecule type" value="Genomic_DNA"/>
</dbReference>
<feature type="transmembrane region" description="Helical" evidence="1">
    <location>
        <begin position="278"/>
        <end position="297"/>
    </location>
</feature>
<dbReference type="NCBIfam" id="NF047321">
    <property type="entry name" value="SCO7613_CTERM"/>
    <property type="match status" value="1"/>
</dbReference>
<feature type="transmembrane region" description="Helical" evidence="1">
    <location>
        <begin position="168"/>
        <end position="188"/>
    </location>
</feature>
<feature type="transmembrane region" description="Helical" evidence="1">
    <location>
        <begin position="113"/>
        <end position="131"/>
    </location>
</feature>
<comment type="caution">
    <text evidence="2">The sequence shown here is derived from an EMBL/GenBank/DDBJ whole genome shotgun (WGS) entry which is preliminary data.</text>
</comment>
<feature type="transmembrane region" description="Helical" evidence="1">
    <location>
        <begin position="194"/>
        <end position="213"/>
    </location>
</feature>
<evidence type="ECO:0000256" key="1">
    <source>
        <dbReference type="SAM" id="Phobius"/>
    </source>
</evidence>
<evidence type="ECO:0000313" key="3">
    <source>
        <dbReference type="Proteomes" id="UP000482960"/>
    </source>
</evidence>
<protein>
    <submittedName>
        <fullName evidence="2">Uncharacterized protein</fullName>
    </submittedName>
</protein>
<keyword evidence="1" id="KW-0812">Transmembrane</keyword>
<dbReference type="InterPro" id="IPR058062">
    <property type="entry name" value="SCO7613_C"/>
</dbReference>
<gene>
    <name evidence="2" type="ORF">Prum_050810</name>
</gene>
<feature type="transmembrane region" description="Helical" evidence="1">
    <location>
        <begin position="25"/>
        <end position="50"/>
    </location>
</feature>
<feature type="transmembrane region" description="Helical" evidence="1">
    <location>
        <begin position="137"/>
        <end position="156"/>
    </location>
</feature>
<feature type="transmembrane region" description="Helical" evidence="1">
    <location>
        <begin position="303"/>
        <end position="319"/>
    </location>
</feature>
<feature type="transmembrane region" description="Helical" evidence="1">
    <location>
        <begin position="220"/>
        <end position="241"/>
    </location>
</feature>
<dbReference type="Proteomes" id="UP000482960">
    <property type="component" value="Unassembled WGS sequence"/>
</dbReference>
<feature type="transmembrane region" description="Helical" evidence="1">
    <location>
        <begin position="384"/>
        <end position="402"/>
    </location>
</feature>
<keyword evidence="3" id="KW-1185">Reference proteome</keyword>
<keyword evidence="1" id="KW-1133">Transmembrane helix</keyword>
<feature type="transmembrane region" description="Helical" evidence="1">
    <location>
        <begin position="408"/>
        <end position="426"/>
    </location>
</feature>
<reference evidence="2 3" key="2">
    <citation type="submission" date="2020-03" db="EMBL/GenBank/DDBJ databases">
        <authorList>
            <person name="Ichikawa N."/>
            <person name="Kimura A."/>
            <person name="Kitahashi Y."/>
            <person name="Uohara A."/>
        </authorList>
    </citation>
    <scope>NUCLEOTIDE SEQUENCE [LARGE SCALE GENOMIC DNA]</scope>
    <source>
        <strain evidence="2 3">NBRC 108638</strain>
    </source>
</reference>
<keyword evidence="1" id="KW-0472">Membrane</keyword>
<sequence length="490" mass="50803">MLGGVWRRMPSGSTPRGRWAVSPELGAVMVAALPTLLALIAIAPALWVALVDPHQTVNHIWQGPPAVLTDPAHTVDPTDVLGTLLLTITAALAAIGFGGGFSGGGRTAQAIPVVLPGAAITLLIAPIGLGAQWPASTMAALAVFTLAMLGLALSPPPPAAERARPLRITRIVVFALGLAAGGAGLAGSLAEKSLTLFTLGGAVAVGAIAANFGRTQRARILGWLFAAVSAEGFVLTAALIAGLDPAWSAYGVLAVGAALLVVAAVLPRLRRPESYREAATVEWSGYAAALIALALAFDQPGHVAGLLAAWGAVLGVASARPGRRALERRTLFWASILSEIVAWWLFMAISEVALPEAYTLPFAALALLVGLVELRQRPDLSSWTAYGPALVAAFVPTLVIALRTDAGTTREVLLILGAVGTVIFGARTRQQAPLVIGSAVTVIAALHALIVVGLSWLILIPVGLLLMLFGATNESRRRTQERWRAVTRMR</sequence>
<feature type="transmembrane region" description="Helical" evidence="1">
    <location>
        <begin position="247"/>
        <end position="266"/>
    </location>
</feature>
<evidence type="ECO:0000313" key="2">
    <source>
        <dbReference type="EMBL" id="GFJ91439.1"/>
    </source>
</evidence>
<organism evidence="2 3">
    <name type="scientific">Phytohabitans rumicis</name>
    <dbReference type="NCBI Taxonomy" id="1076125"/>
    <lineage>
        <taxon>Bacteria</taxon>
        <taxon>Bacillati</taxon>
        <taxon>Actinomycetota</taxon>
        <taxon>Actinomycetes</taxon>
        <taxon>Micromonosporales</taxon>
        <taxon>Micromonosporaceae</taxon>
    </lineage>
</organism>
<reference evidence="2 3" key="1">
    <citation type="submission" date="2020-03" db="EMBL/GenBank/DDBJ databases">
        <title>Whole genome shotgun sequence of Phytohabitans rumicis NBRC 108638.</title>
        <authorList>
            <person name="Komaki H."/>
            <person name="Tamura T."/>
        </authorList>
    </citation>
    <scope>NUCLEOTIDE SEQUENCE [LARGE SCALE GENOMIC DNA]</scope>
    <source>
        <strain evidence="2 3">NBRC 108638</strain>
    </source>
</reference>
<accession>A0A6V8LA58</accession>
<dbReference type="AlphaFoldDB" id="A0A6V8LA58"/>
<proteinExistence type="predicted"/>